<reference evidence="3" key="1">
    <citation type="submission" date="2023-06" db="EMBL/GenBank/DDBJ databases">
        <title>Genome-scale phylogeny and comparative genomics of the fungal order Sordariales.</title>
        <authorList>
            <consortium name="Lawrence Berkeley National Laboratory"/>
            <person name="Hensen N."/>
            <person name="Bonometti L."/>
            <person name="Westerberg I."/>
            <person name="Brannstrom I.O."/>
            <person name="Guillou S."/>
            <person name="Cros-Aarteil S."/>
            <person name="Calhoun S."/>
            <person name="Haridas S."/>
            <person name="Kuo A."/>
            <person name="Mondo S."/>
            <person name="Pangilinan J."/>
            <person name="Riley R."/>
            <person name="Labutti K."/>
            <person name="Andreopoulos B."/>
            <person name="Lipzen A."/>
            <person name="Chen C."/>
            <person name="Yanf M."/>
            <person name="Daum C."/>
            <person name="Ng V."/>
            <person name="Clum A."/>
            <person name="Steindorff A."/>
            <person name="Ohm R."/>
            <person name="Martin F."/>
            <person name="Silar P."/>
            <person name="Natvig D."/>
            <person name="Lalanne C."/>
            <person name="Gautier V."/>
            <person name="Ament-Velasquez S.L."/>
            <person name="Kruys A."/>
            <person name="Hutchinson M.I."/>
            <person name="Powell A.J."/>
            <person name="Barry K."/>
            <person name="Miller A.N."/>
            <person name="Grigoriev I.V."/>
            <person name="Debuchy R."/>
            <person name="Gladieux P."/>
            <person name="Thoren M.H."/>
            <person name="Johannesson H."/>
        </authorList>
    </citation>
    <scope>NUCLEOTIDE SEQUENCE</scope>
    <source>
        <strain evidence="3">PSN4</strain>
    </source>
</reference>
<comment type="caution">
    <text evidence="3">The sequence shown here is derived from an EMBL/GenBank/DDBJ whole genome shotgun (WGS) entry which is preliminary data.</text>
</comment>
<organism evidence="3 4">
    <name type="scientific">Echria macrotheca</name>
    <dbReference type="NCBI Taxonomy" id="438768"/>
    <lineage>
        <taxon>Eukaryota</taxon>
        <taxon>Fungi</taxon>
        <taxon>Dikarya</taxon>
        <taxon>Ascomycota</taxon>
        <taxon>Pezizomycotina</taxon>
        <taxon>Sordariomycetes</taxon>
        <taxon>Sordariomycetidae</taxon>
        <taxon>Sordariales</taxon>
        <taxon>Schizotheciaceae</taxon>
        <taxon>Echria</taxon>
    </lineage>
</organism>
<proteinExistence type="predicted"/>
<protein>
    <recommendedName>
        <fullName evidence="2">Hypervirulence associated protein TUDOR domain-containing protein</fullName>
    </recommendedName>
</protein>
<dbReference type="EMBL" id="MU839838">
    <property type="protein sequence ID" value="KAK1753188.1"/>
    <property type="molecule type" value="Genomic_DNA"/>
</dbReference>
<dbReference type="Proteomes" id="UP001239445">
    <property type="component" value="Unassembled WGS sequence"/>
</dbReference>
<evidence type="ECO:0000256" key="1">
    <source>
        <dbReference type="SAM" id="MobiDB-lite"/>
    </source>
</evidence>
<dbReference type="InterPro" id="IPR021331">
    <property type="entry name" value="Hva1_TUDOR"/>
</dbReference>
<dbReference type="Pfam" id="PF11160">
    <property type="entry name" value="Hva1_TUDOR"/>
    <property type="match status" value="1"/>
</dbReference>
<sequence length="79" mass="8752">MTGKDIVDKEGQPIHEGDTVWTPIRGGKHEGTVEKIVTTEAEAKKEGVKHPPKVLFTDQHGHHVSHNPGTLRHEDMEGK</sequence>
<dbReference type="AlphaFoldDB" id="A0AAJ0B7M0"/>
<accession>A0AAJ0B7M0</accession>
<feature type="domain" description="Hypervirulence associated protein TUDOR" evidence="2">
    <location>
        <begin position="17"/>
        <end position="71"/>
    </location>
</feature>
<gene>
    <name evidence="3" type="ORF">QBC47DRAFT_53842</name>
</gene>
<feature type="region of interest" description="Disordered" evidence="1">
    <location>
        <begin position="1"/>
        <end position="26"/>
    </location>
</feature>
<evidence type="ECO:0000313" key="4">
    <source>
        <dbReference type="Proteomes" id="UP001239445"/>
    </source>
</evidence>
<keyword evidence="4" id="KW-1185">Reference proteome</keyword>
<evidence type="ECO:0000313" key="3">
    <source>
        <dbReference type="EMBL" id="KAK1753188.1"/>
    </source>
</evidence>
<feature type="region of interest" description="Disordered" evidence="1">
    <location>
        <begin position="42"/>
        <end position="79"/>
    </location>
</feature>
<name>A0AAJ0B7M0_9PEZI</name>
<evidence type="ECO:0000259" key="2">
    <source>
        <dbReference type="Pfam" id="PF11160"/>
    </source>
</evidence>
<feature type="compositionally biased region" description="Basic and acidic residues" evidence="1">
    <location>
        <begin position="1"/>
        <end position="18"/>
    </location>
</feature>
<dbReference type="Gene3D" id="2.30.30.1060">
    <property type="match status" value="1"/>
</dbReference>